<evidence type="ECO:0000313" key="3">
    <source>
        <dbReference type="Proteomes" id="UP000249467"/>
    </source>
</evidence>
<dbReference type="Pfam" id="PF01494">
    <property type="entry name" value="FAD_binding_3"/>
    <property type="match status" value="1"/>
</dbReference>
<evidence type="ECO:0000313" key="2">
    <source>
        <dbReference type="EMBL" id="PZO37412.1"/>
    </source>
</evidence>
<evidence type="ECO:0000259" key="1">
    <source>
        <dbReference type="Pfam" id="PF01494"/>
    </source>
</evidence>
<reference evidence="2 3" key="2">
    <citation type="submission" date="2018-06" db="EMBL/GenBank/DDBJ databases">
        <title>Metagenomic assembly of (sub)arctic Cyanobacteria and their associated microbiome from non-axenic cultures.</title>
        <authorList>
            <person name="Baurain D."/>
        </authorList>
    </citation>
    <scope>NUCLEOTIDE SEQUENCE [LARGE SCALE GENOMIC DNA]</scope>
    <source>
        <strain evidence="2">ULC066bin1</strain>
    </source>
</reference>
<accession>A0A2W4VYG8</accession>
<dbReference type="Proteomes" id="UP000249467">
    <property type="component" value="Unassembled WGS sequence"/>
</dbReference>
<dbReference type="InterPro" id="IPR036188">
    <property type="entry name" value="FAD/NAD-bd_sf"/>
</dbReference>
<protein>
    <submittedName>
        <fullName evidence="2">Dehydrogenase</fullName>
    </submittedName>
</protein>
<dbReference type="InterPro" id="IPR002938">
    <property type="entry name" value="FAD-bd"/>
</dbReference>
<dbReference type="GO" id="GO:0071949">
    <property type="term" value="F:FAD binding"/>
    <property type="evidence" value="ECO:0007669"/>
    <property type="project" value="InterPro"/>
</dbReference>
<sequence length="379" mass="42037">MYNCIVVGAGPSGGSASYHLAKRGRSVLLLEKEKLPRYKPCGGGVSPMVQEWFDFDFAPAVSLTVNKIRYTWQMGDPELVELTAKEPVWMVRRDIFDHYLVQQAQKLGVELRDNTGVTGIEWKSDRWLIKTERNGEKEVFEAKYVIAADGAKGSMAKWLGFKERRRRMGAALEVEAPHPNPDVSAAHFDFGSVQNGYIWNFPKADGYSIGAGTFIGGEKQNLKEIAANYAQQFGIDVTSIKQFGHPICLWDGNQPLHTQNALLTGESACIVDPFTAEGIRPSLLTGMLAGQAIDEAIGGNTDALKQYTLKVQEEWGEDMVWAQRIANIFYRIPSFGYKMGVKRPSASQRMGKILCGEMRYRDVAGAAIKRLTKGLMGIS</sequence>
<reference evidence="2 3" key="1">
    <citation type="submission" date="2018-04" db="EMBL/GenBank/DDBJ databases">
        <authorList>
            <person name="Go L.Y."/>
            <person name="Mitchell J.A."/>
        </authorList>
    </citation>
    <scope>NUCLEOTIDE SEQUENCE [LARGE SCALE GENOMIC DNA]</scope>
    <source>
        <strain evidence="2">ULC066bin1</strain>
    </source>
</reference>
<dbReference type="InterPro" id="IPR011777">
    <property type="entry name" value="Geranylgeranyl_Rdtase_fam"/>
</dbReference>
<organism evidence="2 3">
    <name type="scientific">Pseudanabaena frigida</name>
    <dbReference type="NCBI Taxonomy" id="945775"/>
    <lineage>
        <taxon>Bacteria</taxon>
        <taxon>Bacillati</taxon>
        <taxon>Cyanobacteriota</taxon>
        <taxon>Cyanophyceae</taxon>
        <taxon>Pseudanabaenales</taxon>
        <taxon>Pseudanabaenaceae</taxon>
        <taxon>Pseudanabaena</taxon>
    </lineage>
</organism>
<dbReference type="NCBIfam" id="TIGR02032">
    <property type="entry name" value="GG-red-SF"/>
    <property type="match status" value="1"/>
</dbReference>
<dbReference type="PRINTS" id="PR00420">
    <property type="entry name" value="RNGMNOXGNASE"/>
</dbReference>
<name>A0A2W4VYG8_9CYAN</name>
<dbReference type="SUPFAM" id="SSF51905">
    <property type="entry name" value="FAD/NAD(P)-binding domain"/>
    <property type="match status" value="1"/>
</dbReference>
<proteinExistence type="predicted"/>
<dbReference type="EMBL" id="QBML01000031">
    <property type="protein sequence ID" value="PZO37412.1"/>
    <property type="molecule type" value="Genomic_DNA"/>
</dbReference>
<comment type="caution">
    <text evidence="2">The sequence shown here is derived from an EMBL/GenBank/DDBJ whole genome shotgun (WGS) entry which is preliminary data.</text>
</comment>
<dbReference type="AlphaFoldDB" id="A0A2W4VYG8"/>
<dbReference type="Gene3D" id="3.50.50.60">
    <property type="entry name" value="FAD/NAD(P)-binding domain"/>
    <property type="match status" value="1"/>
</dbReference>
<gene>
    <name evidence="2" type="ORF">DCF19_18950</name>
</gene>
<feature type="domain" description="FAD-binding" evidence="1">
    <location>
        <begin position="3"/>
        <end position="168"/>
    </location>
</feature>
<dbReference type="PANTHER" id="PTHR42685:SF22">
    <property type="entry name" value="CONDITIONED MEDIUM FACTOR RECEPTOR 1"/>
    <property type="match status" value="1"/>
</dbReference>
<dbReference type="InterPro" id="IPR050407">
    <property type="entry name" value="Geranylgeranyl_reductase"/>
</dbReference>
<dbReference type="GO" id="GO:0016628">
    <property type="term" value="F:oxidoreductase activity, acting on the CH-CH group of donors, NAD or NADP as acceptor"/>
    <property type="evidence" value="ECO:0007669"/>
    <property type="project" value="InterPro"/>
</dbReference>
<dbReference type="PANTHER" id="PTHR42685">
    <property type="entry name" value="GERANYLGERANYL DIPHOSPHATE REDUCTASE"/>
    <property type="match status" value="1"/>
</dbReference>